<feature type="chain" id="PRO_5047054152" evidence="2">
    <location>
        <begin position="22"/>
        <end position="415"/>
    </location>
</feature>
<reference evidence="4 5" key="1">
    <citation type="submission" date="2021-06" db="EMBL/GenBank/DDBJ databases">
        <authorList>
            <person name="Sun Q."/>
            <person name="Li D."/>
        </authorList>
    </citation>
    <scope>NUCLEOTIDE SEQUENCE [LARGE SCALE GENOMIC DNA]</scope>
    <source>
        <strain evidence="4 5">MSJ-2</strain>
    </source>
</reference>
<evidence type="ECO:0000313" key="4">
    <source>
        <dbReference type="EMBL" id="MBU5627515.1"/>
    </source>
</evidence>
<accession>A0ABS6FBS7</accession>
<dbReference type="PANTHER" id="PTHR43208">
    <property type="entry name" value="ABC TRANSPORTER SUBSTRATE-BINDING PROTEIN"/>
    <property type="match status" value="1"/>
</dbReference>
<feature type="domain" description="ABC transporter substrate-binding protein PnrA-like" evidence="3">
    <location>
        <begin position="85"/>
        <end position="328"/>
    </location>
</feature>
<dbReference type="Proteomes" id="UP000787672">
    <property type="component" value="Unassembled WGS sequence"/>
</dbReference>
<comment type="caution">
    <text evidence="4">The sequence shown here is derived from an EMBL/GenBank/DDBJ whole genome shotgun (WGS) entry which is preliminary data.</text>
</comment>
<proteinExistence type="predicted"/>
<dbReference type="PROSITE" id="PS51257">
    <property type="entry name" value="PROKAR_LIPOPROTEIN"/>
    <property type="match status" value="1"/>
</dbReference>
<keyword evidence="5" id="KW-1185">Reference proteome</keyword>
<feature type="signal peptide" evidence="2">
    <location>
        <begin position="1"/>
        <end position="21"/>
    </location>
</feature>
<dbReference type="EMBL" id="JAHLQN010000001">
    <property type="protein sequence ID" value="MBU5627515.1"/>
    <property type="molecule type" value="Genomic_DNA"/>
</dbReference>
<evidence type="ECO:0000256" key="1">
    <source>
        <dbReference type="ARBA" id="ARBA00022729"/>
    </source>
</evidence>
<sequence length="415" mass="43875">MKKFLATLLALVMVLSLAACGGNGSSGGGSAGGSSAGGSSTEGTDGANVKVGFIFLHDENSTYDLNFINAAKAACENLGITDYVLKTNVPEGQECYDTAADLADDGCNIIFADSFGHEDFMIQAAKDFSDVQFCHSTGTKAHTEGLDNYHNAFASIYEGRYLAGIVAGMKLNEMIADGTITADQAKIGYVGAFTYAEVVSGYTSFFLGARSVCPSATMEVTFTGSWYDETAEKEGAQKLINNGCKLISQHADSMGAPTACELANVPNVSYNGSTISACPNTYLVSSRIDWTPYYEYAISAVMNGTSIDADWTGTLATGSVVLTDLNTNAVADGTAEAIDAAVAQLEDDTLHVFDTSTFTVNGEALSSYMADVDTDADYTPDTEVIADGYFHESEYRSAPYFDLRIDGITLLDEAY</sequence>
<evidence type="ECO:0000259" key="3">
    <source>
        <dbReference type="Pfam" id="PF02608"/>
    </source>
</evidence>
<dbReference type="PANTHER" id="PTHR43208:SF1">
    <property type="entry name" value="ABC TRANSPORTER SUBSTRATE-BINDING PROTEIN"/>
    <property type="match status" value="1"/>
</dbReference>
<evidence type="ECO:0000256" key="2">
    <source>
        <dbReference type="SAM" id="SignalP"/>
    </source>
</evidence>
<dbReference type="CDD" id="cd19963">
    <property type="entry name" value="PBP1_BMP-like"/>
    <property type="match status" value="1"/>
</dbReference>
<dbReference type="RefSeq" id="WP_216632869.1">
    <property type="nucleotide sequence ID" value="NZ_JAHLQN010000001.1"/>
</dbReference>
<dbReference type="InterPro" id="IPR052910">
    <property type="entry name" value="ABC-Purine-Binding"/>
</dbReference>
<evidence type="ECO:0000313" key="5">
    <source>
        <dbReference type="Proteomes" id="UP000787672"/>
    </source>
</evidence>
<name>A0ABS6FBS7_9FIRM</name>
<organism evidence="4 5">
    <name type="scientific">Dysosmobacter acutus</name>
    <dbReference type="NCBI Taxonomy" id="2841504"/>
    <lineage>
        <taxon>Bacteria</taxon>
        <taxon>Bacillati</taxon>
        <taxon>Bacillota</taxon>
        <taxon>Clostridia</taxon>
        <taxon>Eubacteriales</taxon>
        <taxon>Oscillospiraceae</taxon>
        <taxon>Dysosmobacter</taxon>
    </lineage>
</organism>
<dbReference type="InterPro" id="IPR003760">
    <property type="entry name" value="PnrA-like"/>
</dbReference>
<protein>
    <submittedName>
        <fullName evidence="4">BMP family ABC transporter substrate-binding protein</fullName>
    </submittedName>
</protein>
<dbReference type="Pfam" id="PF02608">
    <property type="entry name" value="Bmp"/>
    <property type="match status" value="1"/>
</dbReference>
<gene>
    <name evidence="4" type="ORF">KQI82_11400</name>
</gene>
<keyword evidence="1 2" id="KW-0732">Signal</keyword>